<keyword evidence="3" id="KW-0805">Transcription regulation</keyword>
<dbReference type="RefSeq" id="WP_257464451.1">
    <property type="nucleotide sequence ID" value="NZ_JANJZT010000008.1"/>
</dbReference>
<keyword evidence="8" id="KW-1185">Reference proteome</keyword>
<evidence type="ECO:0000256" key="3">
    <source>
        <dbReference type="ARBA" id="ARBA00023015"/>
    </source>
</evidence>
<dbReference type="Pfam" id="PF00155">
    <property type="entry name" value="Aminotran_1_2"/>
    <property type="match status" value="1"/>
</dbReference>
<dbReference type="Pfam" id="PF00392">
    <property type="entry name" value="GntR"/>
    <property type="match status" value="1"/>
</dbReference>
<dbReference type="CDD" id="cd07377">
    <property type="entry name" value="WHTH_GntR"/>
    <property type="match status" value="1"/>
</dbReference>
<comment type="caution">
    <text evidence="7">The sequence shown here is derived from an EMBL/GenBank/DDBJ whole genome shotgun (WGS) entry which is preliminary data.</text>
</comment>
<evidence type="ECO:0000256" key="4">
    <source>
        <dbReference type="ARBA" id="ARBA00023125"/>
    </source>
</evidence>
<dbReference type="PROSITE" id="PS50949">
    <property type="entry name" value="HTH_GNTR"/>
    <property type="match status" value="1"/>
</dbReference>
<dbReference type="InterPro" id="IPR000524">
    <property type="entry name" value="Tscrpt_reg_HTH_GntR"/>
</dbReference>
<feature type="domain" description="HTH gntR-type" evidence="6">
    <location>
        <begin position="27"/>
        <end position="95"/>
    </location>
</feature>
<gene>
    <name evidence="7" type="ORF">ABID24_001386</name>
</gene>
<evidence type="ECO:0000313" key="8">
    <source>
        <dbReference type="Proteomes" id="UP001549106"/>
    </source>
</evidence>
<keyword evidence="7" id="KW-0032">Aminotransferase</keyword>
<dbReference type="PANTHER" id="PTHR46577">
    <property type="entry name" value="HTH-TYPE TRANSCRIPTIONAL REGULATORY PROTEIN GABR"/>
    <property type="match status" value="1"/>
</dbReference>
<protein>
    <submittedName>
        <fullName evidence="7">GntR family transcriptional regulator/MocR family aminotransferase</fullName>
    </submittedName>
</protein>
<evidence type="ECO:0000256" key="5">
    <source>
        <dbReference type="ARBA" id="ARBA00023163"/>
    </source>
</evidence>
<evidence type="ECO:0000313" key="7">
    <source>
        <dbReference type="EMBL" id="MET3750142.1"/>
    </source>
</evidence>
<sequence>MINQQSAAKEKKKNQIFHFSQNTDGPELLYLQVYHHYRNLITARKLLPGSRMPSLRKCSQELQLSRTTVENAYLQLAAEGYIISKAQSGYYVTDIATKEPLPRQTEKPSLPPCRYDLSSSGVDRESFRFDLWQRYLKSALRQNQRLLTYGEPQGEADFRQALSDYVYQKRNIACSPDDIVVGAGVQSLLQILCPLIRDKKTVSFPTPSFIQGSTVFSDFGFQVRYRNKDSGVIYVSPAHMTKWGEIMPVSRRLELIRYAAEHKSLIIEDDFENEFVYLQKPTPSLFSLSGGHDVVYIGSFSRLLLPSIRVSFMILPPGLSETYRKKSEYYNQTASKAEQIALCQFIRDGHLSAQTRRLKRLYSAKLKELLTAVRETFGPDCSIQIGAAGTSLALTLPCQADGASVKKAARLLGLRLTVLKEDQSAITLLLSCSSMPTGDFRPACELLKQVIHSF</sequence>
<dbReference type="InterPro" id="IPR015421">
    <property type="entry name" value="PyrdxlP-dep_Trfase_major"/>
</dbReference>
<keyword evidence="2" id="KW-0663">Pyridoxal phosphate</keyword>
<dbReference type="SUPFAM" id="SSF53383">
    <property type="entry name" value="PLP-dependent transferases"/>
    <property type="match status" value="1"/>
</dbReference>
<evidence type="ECO:0000256" key="2">
    <source>
        <dbReference type="ARBA" id="ARBA00022898"/>
    </source>
</evidence>
<dbReference type="Proteomes" id="UP001549106">
    <property type="component" value="Unassembled WGS sequence"/>
</dbReference>
<accession>A0ABV2M117</accession>
<dbReference type="EMBL" id="JBEPMJ010000008">
    <property type="protein sequence ID" value="MET3750142.1"/>
    <property type="molecule type" value="Genomic_DNA"/>
</dbReference>
<evidence type="ECO:0000259" key="6">
    <source>
        <dbReference type="PROSITE" id="PS50949"/>
    </source>
</evidence>
<dbReference type="InterPro" id="IPR036388">
    <property type="entry name" value="WH-like_DNA-bd_sf"/>
</dbReference>
<keyword evidence="5" id="KW-0804">Transcription</keyword>
<name>A0ABV2M117_9FIRM</name>
<reference evidence="7 8" key="1">
    <citation type="submission" date="2024-06" db="EMBL/GenBank/DDBJ databases">
        <title>Genomic Encyclopedia of Type Strains, Phase IV (KMG-IV): sequencing the most valuable type-strain genomes for metagenomic binning, comparative biology and taxonomic classification.</title>
        <authorList>
            <person name="Goeker M."/>
        </authorList>
    </citation>
    <scope>NUCLEOTIDE SEQUENCE [LARGE SCALE GENOMIC DNA]</scope>
    <source>
        <strain evidence="7 8">DSM 29492</strain>
    </source>
</reference>
<evidence type="ECO:0000256" key="1">
    <source>
        <dbReference type="ARBA" id="ARBA00005384"/>
    </source>
</evidence>
<dbReference type="Gene3D" id="1.10.10.10">
    <property type="entry name" value="Winged helix-like DNA-binding domain superfamily/Winged helix DNA-binding domain"/>
    <property type="match status" value="1"/>
</dbReference>
<dbReference type="PANTHER" id="PTHR46577:SF1">
    <property type="entry name" value="HTH-TYPE TRANSCRIPTIONAL REGULATORY PROTEIN GABR"/>
    <property type="match status" value="1"/>
</dbReference>
<dbReference type="InterPro" id="IPR004839">
    <property type="entry name" value="Aminotransferase_I/II_large"/>
</dbReference>
<keyword evidence="4" id="KW-0238">DNA-binding</keyword>
<keyword evidence="7" id="KW-0808">Transferase</keyword>
<organism evidence="7 8">
    <name type="scientific">Blautia caecimuris</name>
    <dbReference type="NCBI Taxonomy" id="1796615"/>
    <lineage>
        <taxon>Bacteria</taxon>
        <taxon>Bacillati</taxon>
        <taxon>Bacillota</taxon>
        <taxon>Clostridia</taxon>
        <taxon>Lachnospirales</taxon>
        <taxon>Lachnospiraceae</taxon>
        <taxon>Blautia</taxon>
    </lineage>
</organism>
<dbReference type="Gene3D" id="3.40.640.10">
    <property type="entry name" value="Type I PLP-dependent aspartate aminotransferase-like (Major domain)"/>
    <property type="match status" value="1"/>
</dbReference>
<dbReference type="CDD" id="cd00609">
    <property type="entry name" value="AAT_like"/>
    <property type="match status" value="1"/>
</dbReference>
<proteinExistence type="inferred from homology"/>
<dbReference type="PRINTS" id="PR00035">
    <property type="entry name" value="HTHGNTR"/>
</dbReference>
<dbReference type="SMART" id="SM00345">
    <property type="entry name" value="HTH_GNTR"/>
    <property type="match status" value="1"/>
</dbReference>
<dbReference type="InterPro" id="IPR051446">
    <property type="entry name" value="HTH_trans_reg/aminotransferase"/>
</dbReference>
<dbReference type="SUPFAM" id="SSF46785">
    <property type="entry name" value="Winged helix' DNA-binding domain"/>
    <property type="match status" value="1"/>
</dbReference>
<comment type="similarity">
    <text evidence="1">In the C-terminal section; belongs to the class-I pyridoxal-phosphate-dependent aminotransferase family.</text>
</comment>
<dbReference type="InterPro" id="IPR036390">
    <property type="entry name" value="WH_DNA-bd_sf"/>
</dbReference>
<dbReference type="GO" id="GO:0008483">
    <property type="term" value="F:transaminase activity"/>
    <property type="evidence" value="ECO:0007669"/>
    <property type="project" value="UniProtKB-KW"/>
</dbReference>
<dbReference type="InterPro" id="IPR015424">
    <property type="entry name" value="PyrdxlP-dep_Trfase"/>
</dbReference>